<dbReference type="Proteomes" id="UP000275256">
    <property type="component" value="Unassembled WGS sequence"/>
</dbReference>
<evidence type="ECO:0000313" key="2">
    <source>
        <dbReference type="Proteomes" id="UP000275256"/>
    </source>
</evidence>
<protein>
    <submittedName>
        <fullName evidence="1">Uncharacterized protein</fullName>
    </submittedName>
</protein>
<organism evidence="1 2">
    <name type="scientific">Tessaracoccus antarcticus</name>
    <dbReference type="NCBI Taxonomy" id="2479848"/>
    <lineage>
        <taxon>Bacteria</taxon>
        <taxon>Bacillati</taxon>
        <taxon>Actinomycetota</taxon>
        <taxon>Actinomycetes</taxon>
        <taxon>Propionibacteriales</taxon>
        <taxon>Propionibacteriaceae</taxon>
        <taxon>Tessaracoccus</taxon>
    </lineage>
</organism>
<dbReference type="EMBL" id="REFW01000005">
    <property type="protein sequence ID" value="RMB57764.1"/>
    <property type="molecule type" value="Genomic_DNA"/>
</dbReference>
<proteinExistence type="predicted"/>
<gene>
    <name evidence="1" type="ORF">EAX62_14960</name>
</gene>
<accession>A0A3M0FYQ3</accession>
<dbReference type="AlphaFoldDB" id="A0A3M0FYQ3"/>
<reference evidence="1 2" key="1">
    <citation type="submission" date="2018-10" db="EMBL/GenBank/DDBJ databases">
        <title>Tessaracoccus antarcticuss sp. nov., isolated from sediment.</title>
        <authorList>
            <person name="Zhou L.Y."/>
            <person name="Du Z.J."/>
        </authorList>
    </citation>
    <scope>NUCLEOTIDE SEQUENCE [LARGE SCALE GENOMIC DNA]</scope>
    <source>
        <strain evidence="1 2">JDX10</strain>
    </source>
</reference>
<sequence>MYTTPGGQISGGRLWNTTCEKYSSNVVRCRAEIWGTQVQYRGGRYVSTTGWMFNNLTYLPSPQASWAGNNLARNNAGWTSAGRTWRTECDTATTGRGGCRSYVWTQQVGLEDGQYVSRSQWVFNNIVQFSTSAIQPVTRVPLWIIDHSRLDFTGLVPSPLQWGTSMKDLEKLGYFSLEPNEEGNKWMENPSLNRRGIFTWLWDDDETFRETIILEPQIRTVDGAHVGMTFAEVKAIYGDRVHLETKRNGQDQKFYTAVVKKNGYEVVFWNWKTESDRPLVGSDVINGMMARKYSNEREPI</sequence>
<evidence type="ECO:0000313" key="1">
    <source>
        <dbReference type="EMBL" id="RMB57764.1"/>
    </source>
</evidence>
<comment type="caution">
    <text evidence="1">The sequence shown here is derived from an EMBL/GenBank/DDBJ whole genome shotgun (WGS) entry which is preliminary data.</text>
</comment>
<keyword evidence="2" id="KW-1185">Reference proteome</keyword>
<name>A0A3M0FYQ3_9ACTN</name>